<reference evidence="2" key="3">
    <citation type="submission" date="2020-02" db="EMBL/GenBank/DDBJ databases">
        <title>WGS of Carbapenem-Resistant Entrobacteriaceae.</title>
        <authorList>
            <person name="Tokajian S."/>
            <person name="El Chaar M."/>
            <person name="El Khoury M."/>
        </authorList>
    </citation>
    <scope>NUCLEOTIDE SEQUENCE</scope>
    <source>
        <strain evidence="2">EHM_24</strain>
    </source>
</reference>
<dbReference type="AlphaFoldDB" id="A0A6G4LIG5"/>
<feature type="chain" id="PRO_5044413301" evidence="1">
    <location>
        <begin position="26"/>
        <end position="206"/>
    </location>
</feature>
<accession>A0A6G4LIG5</accession>
<keyword evidence="1" id="KW-0732">Signal</keyword>
<gene>
    <name evidence="4" type="ORF">FZC81_26840</name>
    <name evidence="2" type="ORF">G5638_13815</name>
    <name evidence="3" type="ORF">SAMEA2273187_01533</name>
</gene>
<dbReference type="Proteomes" id="UP000322612">
    <property type="component" value="Unassembled WGS sequence"/>
</dbReference>
<sequence length="206" mass="22935">MGCNKKSNKFLLFVSCMLLSFGAYSQDSSNPQFSDYLVPVSNGPFERNIHFNKEQENYSSQWKNAVEEELKKPVNFAGHFRIYTAFGGQGKECLRDNWVCGWVIDKTTGEVVSTLPTSPEGGNSYAEAVDNGTSDGLKFKVIASKDRTSLTIAGRAVNAPLRDANGFFSVPECRSIKYNFDGKEYTIIKEDDNGCNLSKEIEIYGK</sequence>
<evidence type="ECO:0000313" key="2">
    <source>
        <dbReference type="EMBL" id="NGE60204.1"/>
    </source>
</evidence>
<evidence type="ECO:0000313" key="3">
    <source>
        <dbReference type="EMBL" id="SAD99287.1"/>
    </source>
</evidence>
<dbReference type="Proteomes" id="UP000077295">
    <property type="component" value="Unassembled WGS sequence"/>
</dbReference>
<feature type="signal peptide" evidence="1">
    <location>
        <begin position="1"/>
        <end position="25"/>
    </location>
</feature>
<dbReference type="EMBL" id="VTDZ01000263">
    <property type="protein sequence ID" value="TYS02206.1"/>
    <property type="molecule type" value="Genomic_DNA"/>
</dbReference>
<reference evidence="4 6" key="2">
    <citation type="submission" date="2019-08" db="EMBL/GenBank/DDBJ databases">
        <title>Whole genome sequence analysis of bacterial isolates in patients.</title>
        <authorList>
            <person name="Jeong K.C."/>
        </authorList>
    </citation>
    <scope>NUCLEOTIDE SEQUENCE [LARGE SCALE GENOMIC DNA]</scope>
    <source>
        <strain evidence="4 6">KCJ3K342</strain>
    </source>
</reference>
<proteinExistence type="predicted"/>
<comment type="caution">
    <text evidence="2">The sequence shown here is derived from an EMBL/GenBank/DDBJ whole genome shotgun (WGS) entry which is preliminary data.</text>
</comment>
<dbReference type="EMBL" id="FKEV01000004">
    <property type="protein sequence ID" value="SAD99287.1"/>
    <property type="molecule type" value="Genomic_DNA"/>
</dbReference>
<evidence type="ECO:0000256" key="1">
    <source>
        <dbReference type="SAM" id="SignalP"/>
    </source>
</evidence>
<evidence type="ECO:0000313" key="6">
    <source>
        <dbReference type="Proteomes" id="UP000322612"/>
    </source>
</evidence>
<evidence type="ECO:0000313" key="4">
    <source>
        <dbReference type="EMBL" id="TYS02206.1"/>
    </source>
</evidence>
<dbReference type="EMBL" id="JAAJSZ010000005">
    <property type="protein sequence ID" value="NGE60204.1"/>
    <property type="molecule type" value="Genomic_DNA"/>
</dbReference>
<protein>
    <submittedName>
        <fullName evidence="2">Uncharacterized protein</fullName>
    </submittedName>
</protein>
<reference evidence="3 5" key="1">
    <citation type="submission" date="2016-03" db="EMBL/GenBank/DDBJ databases">
        <authorList>
            <consortium name="Pathogen Informatics"/>
        </authorList>
    </citation>
    <scope>NUCLEOTIDE SEQUENCE [LARGE SCALE GENOMIC DNA]</scope>
    <source>
        <strain evidence="3">E552</strain>
        <strain evidence="5">e552</strain>
    </source>
</reference>
<name>A0A6G4LIG5_9ENTR</name>
<organism evidence="2">
    <name type="scientific">Enterobacter hormaechei</name>
    <dbReference type="NCBI Taxonomy" id="158836"/>
    <lineage>
        <taxon>Bacteria</taxon>
        <taxon>Pseudomonadati</taxon>
        <taxon>Pseudomonadota</taxon>
        <taxon>Gammaproteobacteria</taxon>
        <taxon>Enterobacterales</taxon>
        <taxon>Enterobacteriaceae</taxon>
        <taxon>Enterobacter</taxon>
        <taxon>Enterobacter cloacae complex</taxon>
    </lineage>
</organism>
<evidence type="ECO:0000313" key="5">
    <source>
        <dbReference type="Proteomes" id="UP000077295"/>
    </source>
</evidence>